<sequence>MALRQAAAYSVFYFLSTLSMIIYKTYVLSYPSDRLALDVCLVFLMASLELLRVYWGIRGNLQESESYTASNLIATGATVLLALYFVIWQSYVLRADVIIGSILICLYGLTGIVGLGTLARFTRLEFILECTLFTGVDGSMKKLQPLWNLSLSTRGGISEAGSSGTELML</sequence>
<evidence type="ECO:0000256" key="4">
    <source>
        <dbReference type="ARBA" id="ARBA00022989"/>
    </source>
</evidence>
<protein>
    <submittedName>
        <fullName evidence="8">Transmembrane protein 80</fullName>
    </submittedName>
</protein>
<gene>
    <name evidence="8" type="ORF">H4Q32_018736</name>
</gene>
<keyword evidence="6" id="KW-0966">Cell projection</keyword>
<evidence type="ECO:0000256" key="7">
    <source>
        <dbReference type="SAM" id="Phobius"/>
    </source>
</evidence>
<feature type="transmembrane region" description="Helical" evidence="7">
    <location>
        <begin position="67"/>
        <end position="91"/>
    </location>
</feature>
<evidence type="ECO:0000256" key="5">
    <source>
        <dbReference type="ARBA" id="ARBA00023136"/>
    </source>
</evidence>
<keyword evidence="5 7" id="KW-0472">Membrane</keyword>
<keyword evidence="3 7" id="KW-0812">Transmembrane</keyword>
<reference evidence="8 9" key="1">
    <citation type="submission" date="2022-01" db="EMBL/GenBank/DDBJ databases">
        <title>A high-quality chromosome-level genome assembly of rohu carp, Labeo rohita.</title>
        <authorList>
            <person name="Arick M.A. II"/>
            <person name="Hsu C.-Y."/>
            <person name="Magbanua Z."/>
            <person name="Pechanova O."/>
            <person name="Grover C."/>
            <person name="Miller E."/>
            <person name="Thrash A."/>
            <person name="Ezzel L."/>
            <person name="Alam S."/>
            <person name="Benzie J."/>
            <person name="Hamilton M."/>
            <person name="Karsi A."/>
            <person name="Lawrence M.L."/>
            <person name="Peterson D.G."/>
        </authorList>
    </citation>
    <scope>NUCLEOTIDE SEQUENCE [LARGE SCALE GENOMIC DNA]</scope>
    <source>
        <strain evidence="9">BAU-BD-2019</strain>
        <tissue evidence="8">Blood</tissue>
    </source>
</reference>
<keyword evidence="4 7" id="KW-1133">Transmembrane helix</keyword>
<feature type="transmembrane region" description="Helical" evidence="7">
    <location>
        <begin position="7"/>
        <end position="23"/>
    </location>
</feature>
<dbReference type="Proteomes" id="UP000830375">
    <property type="component" value="Unassembled WGS sequence"/>
</dbReference>
<proteinExistence type="predicted"/>
<dbReference type="PANTHER" id="PTHR13531">
    <property type="entry name" value="GEO07735P1-RELATED-RELATED"/>
    <property type="match status" value="1"/>
</dbReference>
<comment type="subcellular location">
    <subcellularLocation>
        <location evidence="1">Cell projection</location>
        <location evidence="1">Cilium</location>
    </subcellularLocation>
    <subcellularLocation>
        <location evidence="2">Membrane</location>
        <topology evidence="2">Multi-pass membrane protein</topology>
    </subcellularLocation>
</comment>
<dbReference type="PANTHER" id="PTHR13531:SF8">
    <property type="entry name" value="TRANSMEMBRANE PROTEIN 80"/>
    <property type="match status" value="1"/>
</dbReference>
<evidence type="ECO:0000256" key="2">
    <source>
        <dbReference type="ARBA" id="ARBA00004141"/>
    </source>
</evidence>
<evidence type="ECO:0000256" key="6">
    <source>
        <dbReference type="ARBA" id="ARBA00023273"/>
    </source>
</evidence>
<evidence type="ECO:0000256" key="3">
    <source>
        <dbReference type="ARBA" id="ARBA00022692"/>
    </source>
</evidence>
<comment type="caution">
    <text evidence="8">The sequence shown here is derived from an EMBL/GenBank/DDBJ whole genome shotgun (WGS) entry which is preliminary data.</text>
</comment>
<feature type="transmembrane region" description="Helical" evidence="7">
    <location>
        <begin position="97"/>
        <end position="119"/>
    </location>
</feature>
<evidence type="ECO:0000313" key="8">
    <source>
        <dbReference type="EMBL" id="KAI2648595.1"/>
    </source>
</evidence>
<dbReference type="InterPro" id="IPR019184">
    <property type="entry name" value="Uncharacterised_TM-17"/>
</dbReference>
<feature type="transmembrane region" description="Helical" evidence="7">
    <location>
        <begin position="35"/>
        <end position="55"/>
    </location>
</feature>
<dbReference type="EMBL" id="JACTAM010000025">
    <property type="protein sequence ID" value="KAI2648595.1"/>
    <property type="molecule type" value="Genomic_DNA"/>
</dbReference>
<name>A0ABQ8LD06_LABRO</name>
<evidence type="ECO:0000256" key="1">
    <source>
        <dbReference type="ARBA" id="ARBA00004138"/>
    </source>
</evidence>
<keyword evidence="9" id="KW-1185">Reference proteome</keyword>
<dbReference type="Pfam" id="PF09799">
    <property type="entry name" value="Transmemb_17"/>
    <property type="match status" value="1"/>
</dbReference>
<accession>A0ABQ8LD06</accession>
<organism evidence="8 9">
    <name type="scientific">Labeo rohita</name>
    <name type="common">Indian major carp</name>
    <name type="synonym">Cyprinus rohita</name>
    <dbReference type="NCBI Taxonomy" id="84645"/>
    <lineage>
        <taxon>Eukaryota</taxon>
        <taxon>Metazoa</taxon>
        <taxon>Chordata</taxon>
        <taxon>Craniata</taxon>
        <taxon>Vertebrata</taxon>
        <taxon>Euteleostomi</taxon>
        <taxon>Actinopterygii</taxon>
        <taxon>Neopterygii</taxon>
        <taxon>Teleostei</taxon>
        <taxon>Ostariophysi</taxon>
        <taxon>Cypriniformes</taxon>
        <taxon>Cyprinidae</taxon>
        <taxon>Labeoninae</taxon>
        <taxon>Labeonini</taxon>
        <taxon>Labeo</taxon>
    </lineage>
</organism>
<evidence type="ECO:0000313" key="9">
    <source>
        <dbReference type="Proteomes" id="UP000830375"/>
    </source>
</evidence>